<name>D7U1S9_VITVI</name>
<dbReference type="InParanoid" id="D7U1S9"/>
<protein>
    <submittedName>
        <fullName evidence="1">Uncharacterized protein</fullName>
    </submittedName>
</protein>
<reference evidence="2" key="1">
    <citation type="journal article" date="2007" name="Nature">
        <title>The grapevine genome sequence suggests ancestral hexaploidization in major angiosperm phyla.</title>
        <authorList>
            <consortium name="The French-Italian Public Consortium for Grapevine Genome Characterization."/>
            <person name="Jaillon O."/>
            <person name="Aury J.-M."/>
            <person name="Noel B."/>
            <person name="Policriti A."/>
            <person name="Clepet C."/>
            <person name="Casagrande A."/>
            <person name="Choisne N."/>
            <person name="Aubourg S."/>
            <person name="Vitulo N."/>
            <person name="Jubin C."/>
            <person name="Vezzi A."/>
            <person name="Legeai F."/>
            <person name="Hugueney P."/>
            <person name="Dasilva C."/>
            <person name="Horner D."/>
            <person name="Mica E."/>
            <person name="Jublot D."/>
            <person name="Poulain J."/>
            <person name="Bruyere C."/>
            <person name="Billault A."/>
            <person name="Segurens B."/>
            <person name="Gouyvenoux M."/>
            <person name="Ugarte E."/>
            <person name="Cattonaro F."/>
            <person name="Anthouard V."/>
            <person name="Vico V."/>
            <person name="Del Fabbro C."/>
            <person name="Alaux M."/>
            <person name="Di Gaspero G."/>
            <person name="Dumas V."/>
            <person name="Felice N."/>
            <person name="Paillard S."/>
            <person name="Juman I."/>
            <person name="Moroldo M."/>
            <person name="Scalabrin S."/>
            <person name="Canaguier A."/>
            <person name="Le Clainche I."/>
            <person name="Malacrida G."/>
            <person name="Durand E."/>
            <person name="Pesole G."/>
            <person name="Laucou V."/>
            <person name="Chatelet P."/>
            <person name="Merdinoglu D."/>
            <person name="Delledonne M."/>
            <person name="Pezzotti M."/>
            <person name="Lecharny A."/>
            <person name="Scarpelli C."/>
            <person name="Artiguenave F."/>
            <person name="Pe M.E."/>
            <person name="Valle G."/>
            <person name="Morgante M."/>
            <person name="Caboche M."/>
            <person name="Adam-Blondon A.-F."/>
            <person name="Weissenbach J."/>
            <person name="Quetier F."/>
            <person name="Wincker P."/>
        </authorList>
    </citation>
    <scope>NUCLEOTIDE SEQUENCE [LARGE SCALE GENOMIC DNA]</scope>
    <source>
        <strain evidence="2">cv. Pinot noir / PN40024</strain>
    </source>
</reference>
<proteinExistence type="predicted"/>
<dbReference type="AlphaFoldDB" id="D7U1S9"/>
<sequence>MQHNIASLPTHDSSSPISFHSSIPLLSPGIAMTWRAYRLRITLTCFYLLSLSMVEFQGSLEGLTFYKLGFYLLHYEKSLWPHHSCVEIGFDIGFIISLHWLGIEDVIHESKLNLNHFDSFCPRYIIEGGLAFFKGCRLKDEICKQTLELGEEFVSLLQGVFIWDTLVTGVWRRYIHHLRSLLQSHPAMIAA</sequence>
<keyword evidence="2" id="KW-1185">Reference proteome</keyword>
<dbReference type="EMBL" id="FN596500">
    <property type="protein sequence ID" value="CBI36695.3"/>
    <property type="molecule type" value="Genomic_DNA"/>
</dbReference>
<dbReference type="HOGENOM" id="CLU_1423833_0_0_1"/>
<evidence type="ECO:0000313" key="1">
    <source>
        <dbReference type="EMBL" id="CBI36695.3"/>
    </source>
</evidence>
<organism evidence="1 2">
    <name type="scientific">Vitis vinifera</name>
    <name type="common">Grape</name>
    <dbReference type="NCBI Taxonomy" id="29760"/>
    <lineage>
        <taxon>Eukaryota</taxon>
        <taxon>Viridiplantae</taxon>
        <taxon>Streptophyta</taxon>
        <taxon>Embryophyta</taxon>
        <taxon>Tracheophyta</taxon>
        <taxon>Spermatophyta</taxon>
        <taxon>Magnoliopsida</taxon>
        <taxon>eudicotyledons</taxon>
        <taxon>Gunneridae</taxon>
        <taxon>Pentapetalae</taxon>
        <taxon>rosids</taxon>
        <taxon>Vitales</taxon>
        <taxon>Vitaceae</taxon>
        <taxon>Viteae</taxon>
        <taxon>Vitis</taxon>
    </lineage>
</organism>
<gene>
    <name evidence="1" type="ordered locus">VIT_05s0102g00780</name>
</gene>
<dbReference type="PaxDb" id="29760-VIT_05s0102g00780.t01"/>
<evidence type="ECO:0000313" key="2">
    <source>
        <dbReference type="Proteomes" id="UP000009183"/>
    </source>
</evidence>
<dbReference type="Proteomes" id="UP000009183">
    <property type="component" value="Chromosome 5"/>
</dbReference>
<accession>D7U1S9</accession>